<protein>
    <submittedName>
        <fullName evidence="1">Uncharacterized protein</fullName>
    </submittedName>
</protein>
<sequence>MAPKTRSLRRINLLKELRHYHQLIGRALETTTLSVADVDADVDAPELPRQPFKKTPGKLLASIKGRRASKTPEVITQADADACNEECHALFLRLSRGLNDADAAALLEVIRDESSRMFTRERKLYNELCNNQAKIKVMTASGSVFTSKGDKYKA</sequence>
<accession>E4XCJ3</accession>
<evidence type="ECO:0000313" key="1">
    <source>
        <dbReference type="EMBL" id="CBY09318.1"/>
    </source>
</evidence>
<keyword evidence="2" id="KW-1185">Reference proteome</keyword>
<gene>
    <name evidence="1" type="ORF">GSOID_T00007861001</name>
</gene>
<evidence type="ECO:0000313" key="2">
    <source>
        <dbReference type="Proteomes" id="UP000001307"/>
    </source>
</evidence>
<reference evidence="1" key="1">
    <citation type="journal article" date="2010" name="Science">
        <title>Plasticity of animal genome architecture unmasked by rapid evolution of a pelagic tunicate.</title>
        <authorList>
            <person name="Denoeud F."/>
            <person name="Henriet S."/>
            <person name="Mungpakdee S."/>
            <person name="Aury J.M."/>
            <person name="Da Silva C."/>
            <person name="Brinkmann H."/>
            <person name="Mikhaleva J."/>
            <person name="Olsen L.C."/>
            <person name="Jubin C."/>
            <person name="Canestro C."/>
            <person name="Bouquet J.M."/>
            <person name="Danks G."/>
            <person name="Poulain J."/>
            <person name="Campsteijn C."/>
            <person name="Adamski M."/>
            <person name="Cross I."/>
            <person name="Yadetie F."/>
            <person name="Muffato M."/>
            <person name="Louis A."/>
            <person name="Butcher S."/>
            <person name="Tsagkogeorga G."/>
            <person name="Konrad A."/>
            <person name="Singh S."/>
            <person name="Jensen M.F."/>
            <person name="Cong E.H."/>
            <person name="Eikeseth-Otteraa H."/>
            <person name="Noel B."/>
            <person name="Anthouard V."/>
            <person name="Porcel B.M."/>
            <person name="Kachouri-Lafond R."/>
            <person name="Nishino A."/>
            <person name="Ugolini M."/>
            <person name="Chourrout P."/>
            <person name="Nishida H."/>
            <person name="Aasland R."/>
            <person name="Huzurbazar S."/>
            <person name="Westhof E."/>
            <person name="Delsuc F."/>
            <person name="Lehrach H."/>
            <person name="Reinhardt R."/>
            <person name="Weissenbach J."/>
            <person name="Roy S.W."/>
            <person name="Artiguenave F."/>
            <person name="Postlethwait J.H."/>
            <person name="Manak J.R."/>
            <person name="Thompson E.M."/>
            <person name="Jaillon O."/>
            <person name="Du Pasquier L."/>
            <person name="Boudinot P."/>
            <person name="Liberles D.A."/>
            <person name="Volff J.N."/>
            <person name="Philippe H."/>
            <person name="Lenhard B."/>
            <person name="Roest Crollius H."/>
            <person name="Wincker P."/>
            <person name="Chourrout D."/>
        </authorList>
    </citation>
    <scope>NUCLEOTIDE SEQUENCE [LARGE SCALE GENOMIC DNA]</scope>
</reference>
<dbReference type="Proteomes" id="UP000001307">
    <property type="component" value="Unassembled WGS sequence"/>
</dbReference>
<proteinExistence type="predicted"/>
<organism evidence="1">
    <name type="scientific">Oikopleura dioica</name>
    <name type="common">Tunicate</name>
    <dbReference type="NCBI Taxonomy" id="34765"/>
    <lineage>
        <taxon>Eukaryota</taxon>
        <taxon>Metazoa</taxon>
        <taxon>Chordata</taxon>
        <taxon>Tunicata</taxon>
        <taxon>Appendicularia</taxon>
        <taxon>Copelata</taxon>
        <taxon>Oikopleuridae</taxon>
        <taxon>Oikopleura</taxon>
    </lineage>
</organism>
<dbReference type="InParanoid" id="E4XCJ3"/>
<name>E4XCJ3_OIKDI</name>
<dbReference type="AlphaFoldDB" id="E4XCJ3"/>
<dbReference type="EMBL" id="FN653036">
    <property type="protein sequence ID" value="CBY09318.1"/>
    <property type="molecule type" value="Genomic_DNA"/>
</dbReference>